<organism evidence="2 3">
    <name type="scientific">Linnemannia gamsii</name>
    <dbReference type="NCBI Taxonomy" id="64522"/>
    <lineage>
        <taxon>Eukaryota</taxon>
        <taxon>Fungi</taxon>
        <taxon>Fungi incertae sedis</taxon>
        <taxon>Mucoromycota</taxon>
        <taxon>Mortierellomycotina</taxon>
        <taxon>Mortierellomycetes</taxon>
        <taxon>Mortierellales</taxon>
        <taxon>Mortierellaceae</taxon>
        <taxon>Linnemannia</taxon>
    </lineage>
</organism>
<gene>
    <name evidence="2" type="ORF">BGZ97_005240</name>
</gene>
<evidence type="ECO:0000256" key="1">
    <source>
        <dbReference type="SAM" id="MobiDB-lite"/>
    </source>
</evidence>
<protein>
    <submittedName>
        <fullName evidence="2">Uncharacterized protein</fullName>
    </submittedName>
</protein>
<feature type="region of interest" description="Disordered" evidence="1">
    <location>
        <begin position="158"/>
        <end position="217"/>
    </location>
</feature>
<dbReference type="EMBL" id="JAAAIN010002384">
    <property type="protein sequence ID" value="KAG0293807.1"/>
    <property type="molecule type" value="Genomic_DNA"/>
</dbReference>
<dbReference type="Proteomes" id="UP000823405">
    <property type="component" value="Unassembled WGS sequence"/>
</dbReference>
<proteinExistence type="predicted"/>
<feature type="compositionally biased region" description="Low complexity" evidence="1">
    <location>
        <begin position="205"/>
        <end position="217"/>
    </location>
</feature>
<dbReference type="OrthoDB" id="2277867at2759"/>
<evidence type="ECO:0000313" key="2">
    <source>
        <dbReference type="EMBL" id="KAG0293807.1"/>
    </source>
</evidence>
<sequence>MATLATIISISSNAQADRVFLTAPTNNTTIVSGCPVDLEFSIQYSGLAILKAVQLQVLRADNSVLIDCLEYTSRTEWGDTHTREVLWAVPADWTPGAYIVRVFGNATYPCFRDGHHTRCSLVVEDRETLHLKPLDAGIQRCPSVTKTLTDGDFQVNYSTQSSEDKQQMASNNSTTTDHPKEVIDATTNSDNRSSRSGNIITKVATSNSTGTETRGTEGSSTQIHIILNQATLERIQDQIIRKVLSDAQDYNLIKATVTLLNGTVVPIPNLMDNSTTTRFIQTLETTHATLTSNNRNSSNGLHVLGTAELIEALHRNSSLIQAPKSSSSNTTLSVTLDCNNATTDPSGRQFTQQQADGDQIQDKSNEALAHISVQSYGRLCTLAALVLISGSWVL</sequence>
<comment type="caution">
    <text evidence="2">The sequence shown here is derived from an EMBL/GenBank/DDBJ whole genome shotgun (WGS) entry which is preliminary data.</text>
</comment>
<feature type="compositionally biased region" description="Polar residues" evidence="1">
    <location>
        <begin position="185"/>
        <end position="199"/>
    </location>
</feature>
<reference evidence="2" key="1">
    <citation type="journal article" date="2020" name="Fungal Divers.">
        <title>Resolving the Mortierellaceae phylogeny through synthesis of multi-gene phylogenetics and phylogenomics.</title>
        <authorList>
            <person name="Vandepol N."/>
            <person name="Liber J."/>
            <person name="Desiro A."/>
            <person name="Na H."/>
            <person name="Kennedy M."/>
            <person name="Barry K."/>
            <person name="Grigoriev I.V."/>
            <person name="Miller A.N."/>
            <person name="O'Donnell K."/>
            <person name="Stajich J.E."/>
            <person name="Bonito G."/>
        </authorList>
    </citation>
    <scope>NUCLEOTIDE SEQUENCE</scope>
    <source>
        <strain evidence="2">NVP60</strain>
    </source>
</reference>
<accession>A0A9P6QUS1</accession>
<dbReference type="AlphaFoldDB" id="A0A9P6QUS1"/>
<keyword evidence="3" id="KW-1185">Reference proteome</keyword>
<feature type="compositionally biased region" description="Polar residues" evidence="1">
    <location>
        <begin position="158"/>
        <end position="176"/>
    </location>
</feature>
<name>A0A9P6QUS1_9FUNG</name>
<evidence type="ECO:0000313" key="3">
    <source>
        <dbReference type="Proteomes" id="UP000823405"/>
    </source>
</evidence>